<dbReference type="Gene3D" id="3.40.50.10490">
    <property type="entry name" value="Glucose-6-phosphate isomerase like protein, domain 1"/>
    <property type="match status" value="1"/>
</dbReference>
<proteinExistence type="inferred from homology"/>
<evidence type="ECO:0000313" key="8">
    <source>
        <dbReference type="Proteomes" id="UP000176568"/>
    </source>
</evidence>
<dbReference type="PRINTS" id="PR00395">
    <property type="entry name" value="RIBOSOMALS2"/>
</dbReference>
<dbReference type="GO" id="GO:0022627">
    <property type="term" value="C:cytosolic small ribosomal subunit"/>
    <property type="evidence" value="ECO:0007669"/>
    <property type="project" value="TreeGrafter"/>
</dbReference>
<dbReference type="CDD" id="cd01425">
    <property type="entry name" value="RPS2"/>
    <property type="match status" value="1"/>
</dbReference>
<dbReference type="InterPro" id="IPR001865">
    <property type="entry name" value="Ribosomal_uS2"/>
</dbReference>
<sequence>MEENKSIIDTLFKLGAHFGYAKSRRHPSVARYIFGTKGGTELFDLEQTADSLSSALEVVKGLAGSRKTILFVGGKAESREPLKRAAERLNLPYVASRWIGGTLTNFSEIKKRLNLLSEQTDQREKGELAKFTKHERLLIDRNIVDLERMFGGLKGMTKMPDAMFVIDPGHEKGAIAEAVQLNIPVIALLNTDCDMAGVTYPIPANDSSSHVISYVLDEVAKAYEQNIGTATNPESLAAQPAAN</sequence>
<dbReference type="AlphaFoldDB" id="A0A1F4Y3V2"/>
<evidence type="ECO:0000313" key="7">
    <source>
        <dbReference type="EMBL" id="OGC88640.1"/>
    </source>
</evidence>
<dbReference type="Proteomes" id="UP000176568">
    <property type="component" value="Unassembled WGS sequence"/>
</dbReference>
<dbReference type="PANTHER" id="PTHR12534">
    <property type="entry name" value="30S RIBOSOMAL PROTEIN S2 PROKARYOTIC AND ORGANELLAR"/>
    <property type="match status" value="1"/>
</dbReference>
<keyword evidence="3 5" id="KW-0687">Ribonucleoprotein</keyword>
<evidence type="ECO:0000256" key="2">
    <source>
        <dbReference type="ARBA" id="ARBA00022980"/>
    </source>
</evidence>
<dbReference type="InterPro" id="IPR023591">
    <property type="entry name" value="Ribosomal_uS2_flav_dom_sf"/>
</dbReference>
<protein>
    <recommendedName>
        <fullName evidence="4 5">Small ribosomal subunit protein uS2</fullName>
    </recommendedName>
</protein>
<dbReference type="PANTHER" id="PTHR12534:SF0">
    <property type="entry name" value="SMALL RIBOSOMAL SUBUNIT PROTEIN US2M"/>
    <property type="match status" value="1"/>
</dbReference>
<dbReference type="GO" id="GO:0003735">
    <property type="term" value="F:structural constituent of ribosome"/>
    <property type="evidence" value="ECO:0007669"/>
    <property type="project" value="InterPro"/>
</dbReference>
<dbReference type="HAMAP" id="MF_00291_B">
    <property type="entry name" value="Ribosomal_uS2_B"/>
    <property type="match status" value="1"/>
</dbReference>
<comment type="caution">
    <text evidence="7">The sequence shown here is derived from an EMBL/GenBank/DDBJ whole genome shotgun (WGS) entry which is preliminary data.</text>
</comment>
<dbReference type="SUPFAM" id="SSF52313">
    <property type="entry name" value="Ribosomal protein S2"/>
    <property type="match status" value="1"/>
</dbReference>
<dbReference type="EMBL" id="MEXB01000006">
    <property type="protein sequence ID" value="OGC88640.1"/>
    <property type="molecule type" value="Genomic_DNA"/>
</dbReference>
<reference evidence="7 8" key="1">
    <citation type="journal article" date="2016" name="Nat. Commun.">
        <title>Thousands of microbial genomes shed light on interconnected biogeochemical processes in an aquifer system.</title>
        <authorList>
            <person name="Anantharaman K."/>
            <person name="Brown C.T."/>
            <person name="Hug L.A."/>
            <person name="Sharon I."/>
            <person name="Castelle C.J."/>
            <person name="Probst A.J."/>
            <person name="Thomas B.C."/>
            <person name="Singh A."/>
            <person name="Wilkins M.J."/>
            <person name="Karaoz U."/>
            <person name="Brodie E.L."/>
            <person name="Williams K.H."/>
            <person name="Hubbard S.S."/>
            <person name="Banfield J.F."/>
        </authorList>
    </citation>
    <scope>NUCLEOTIDE SEQUENCE [LARGE SCALE GENOMIC DNA]</scope>
</reference>
<dbReference type="STRING" id="1797247.A2419_02225"/>
<evidence type="ECO:0000256" key="5">
    <source>
        <dbReference type="HAMAP-Rule" id="MF_00291"/>
    </source>
</evidence>
<gene>
    <name evidence="5" type="primary">rpsB</name>
    <name evidence="7" type="ORF">A2419_02225</name>
</gene>
<dbReference type="GO" id="GO:0006412">
    <property type="term" value="P:translation"/>
    <property type="evidence" value="ECO:0007669"/>
    <property type="project" value="UniProtKB-UniRule"/>
</dbReference>
<comment type="similarity">
    <text evidence="1 5 6">Belongs to the universal ribosomal protein uS2 family.</text>
</comment>
<name>A0A1F4Y3V2_9BACT</name>
<dbReference type="NCBIfam" id="TIGR01011">
    <property type="entry name" value="rpsB_bact"/>
    <property type="match status" value="1"/>
</dbReference>
<evidence type="ECO:0000256" key="3">
    <source>
        <dbReference type="ARBA" id="ARBA00023274"/>
    </source>
</evidence>
<keyword evidence="2 5" id="KW-0689">Ribosomal protein</keyword>
<dbReference type="PROSITE" id="PS00963">
    <property type="entry name" value="RIBOSOMAL_S2_2"/>
    <property type="match status" value="1"/>
</dbReference>
<dbReference type="Gene3D" id="1.10.287.610">
    <property type="entry name" value="Helix hairpin bin"/>
    <property type="match status" value="1"/>
</dbReference>
<evidence type="ECO:0000256" key="4">
    <source>
        <dbReference type="ARBA" id="ARBA00035256"/>
    </source>
</evidence>
<dbReference type="Pfam" id="PF00318">
    <property type="entry name" value="Ribosomal_S2"/>
    <property type="match status" value="1"/>
</dbReference>
<organism evidence="7 8">
    <name type="scientific">Candidatus Adlerbacteria bacterium RIFOXYC1_FULL_48_26</name>
    <dbReference type="NCBI Taxonomy" id="1797247"/>
    <lineage>
        <taxon>Bacteria</taxon>
        <taxon>Candidatus Adleribacteriota</taxon>
    </lineage>
</organism>
<evidence type="ECO:0000256" key="6">
    <source>
        <dbReference type="RuleBase" id="RU003631"/>
    </source>
</evidence>
<dbReference type="InterPro" id="IPR018130">
    <property type="entry name" value="Ribosomal_uS2_CS"/>
</dbReference>
<dbReference type="InterPro" id="IPR005706">
    <property type="entry name" value="Ribosomal_uS2_bac/mit/plastid"/>
</dbReference>
<evidence type="ECO:0000256" key="1">
    <source>
        <dbReference type="ARBA" id="ARBA00006242"/>
    </source>
</evidence>
<accession>A0A1F4Y3V2</accession>